<keyword evidence="2" id="KW-1185">Reference proteome</keyword>
<evidence type="ECO:0000313" key="2">
    <source>
        <dbReference type="Proteomes" id="UP000596381"/>
    </source>
</evidence>
<dbReference type="EMBL" id="MW394391">
    <property type="protein sequence ID" value="QQV92171.1"/>
    <property type="molecule type" value="Genomic_DNA"/>
</dbReference>
<dbReference type="Proteomes" id="UP000596381">
    <property type="component" value="Segment"/>
</dbReference>
<proteinExistence type="predicted"/>
<organism evidence="1 2">
    <name type="scientific">Klebsiella phage vB_KpM_FBKp24</name>
    <dbReference type="NCBI Taxonomy" id="2801834"/>
    <lineage>
        <taxon>Viruses</taxon>
        <taxon>Duplodnaviria</taxon>
        <taxon>Heunggongvirae</taxon>
        <taxon>Uroviricota</taxon>
        <taxon>Caudoviricetes</taxon>
        <taxon>Chimalliviridae</taxon>
        <taxon>Maaswegvirus</taxon>
        <taxon>Maaswegvirus Kp24</taxon>
    </lineage>
</organism>
<evidence type="ECO:0000313" key="1">
    <source>
        <dbReference type="EMBL" id="QQV92171.1"/>
    </source>
</evidence>
<name>A0A7U0J6R6_9CAUD</name>
<gene>
    <name evidence="1" type="ORF">vBKpMFBKp24_189</name>
</gene>
<sequence length="175" mass="20604">MYLHISFNGELAGLWKPKLPDGMELKESKDVKYPEPNIPRISLAPSVEKCFSSIYPNVSTFFEEKKYPYMDFFVYTPEEALITKICHIPSDVLTEKKQVWDAHFTKEIWVTKPLDMFLLKKVRIYNPGENVEFYSIHPFNIKSNPPIELSPKDIKVQTLTVYSNPWTLRQSRLKW</sequence>
<accession>A0A7U0J6R6</accession>
<protein>
    <submittedName>
        <fullName evidence="1">Uncharacterized protein</fullName>
    </submittedName>
</protein>
<reference evidence="1 2" key="1">
    <citation type="submission" date="2020-12" db="EMBL/GenBank/DDBJ databases">
        <title>Genomic characterization of four novel bacteriophages infecting Klebsiella pneumoniae.</title>
        <authorList>
            <person name="Estrada Bonilla B."/>
            <person name="Costa A.R."/>
            <person name="van Rossum T."/>
            <person name="Hagedoorn S."/>
            <person name="Wallinga H."/>
            <person name="Xiao M."/>
            <person name="Song W."/>
            <person name="Haas P.-J."/>
            <person name="Nobrega F.L."/>
            <person name="Brouns S.J.J."/>
        </authorList>
    </citation>
    <scope>NUCLEOTIDE SEQUENCE [LARGE SCALE GENOMIC DNA]</scope>
</reference>